<evidence type="ECO:0000256" key="7">
    <source>
        <dbReference type="SAM" id="MobiDB-lite"/>
    </source>
</evidence>
<reference evidence="10" key="1">
    <citation type="journal article" date="2019" name="Int. J. Syst. Evol. Microbiol.">
        <title>The Global Catalogue of Microorganisms (GCM) 10K type strain sequencing project: providing services to taxonomists for standard genome sequencing and annotation.</title>
        <authorList>
            <consortium name="The Broad Institute Genomics Platform"/>
            <consortium name="The Broad Institute Genome Sequencing Center for Infectious Disease"/>
            <person name="Wu L."/>
            <person name="Ma J."/>
        </authorList>
    </citation>
    <scope>NUCLEOTIDE SEQUENCE [LARGE SCALE GENOMIC DNA]</scope>
    <source>
        <strain evidence="10">JCM 16929</strain>
    </source>
</reference>
<evidence type="ECO:0000256" key="2">
    <source>
        <dbReference type="ARBA" id="ARBA00010472"/>
    </source>
</evidence>
<protein>
    <submittedName>
        <fullName evidence="9">SSI family serine proteinase inhibitor</fullName>
    </submittedName>
</protein>
<evidence type="ECO:0000256" key="3">
    <source>
        <dbReference type="ARBA" id="ARBA00022525"/>
    </source>
</evidence>
<proteinExistence type="inferred from homology"/>
<comment type="caution">
    <text evidence="9">The sequence shown here is derived from an EMBL/GenBank/DDBJ whole genome shotgun (WGS) entry which is preliminary data.</text>
</comment>
<feature type="compositionally biased region" description="Low complexity" evidence="7">
    <location>
        <begin position="32"/>
        <end position="49"/>
    </location>
</feature>
<evidence type="ECO:0000256" key="5">
    <source>
        <dbReference type="ARBA" id="ARBA00022900"/>
    </source>
</evidence>
<keyword evidence="10" id="KW-1185">Reference proteome</keyword>
<keyword evidence="3" id="KW-0964">Secreted</keyword>
<accession>A0ABP6ZED8</accession>
<dbReference type="EMBL" id="BAABAB010000005">
    <property type="protein sequence ID" value="GAA3605940.1"/>
    <property type="molecule type" value="Genomic_DNA"/>
</dbReference>
<dbReference type="Proteomes" id="UP001501490">
    <property type="component" value="Unassembled WGS sequence"/>
</dbReference>
<evidence type="ECO:0000313" key="10">
    <source>
        <dbReference type="Proteomes" id="UP001501490"/>
    </source>
</evidence>
<dbReference type="SUPFAM" id="SSF55399">
    <property type="entry name" value="Subtilisin inhibitor"/>
    <property type="match status" value="1"/>
</dbReference>
<gene>
    <name evidence="9" type="ORF">GCM10022236_04720</name>
</gene>
<comment type="subcellular location">
    <subcellularLocation>
        <location evidence="1">Secreted</location>
    </subcellularLocation>
</comment>
<organism evidence="9 10">
    <name type="scientific">Microlunatus ginsengisoli</name>
    <dbReference type="NCBI Taxonomy" id="363863"/>
    <lineage>
        <taxon>Bacteria</taxon>
        <taxon>Bacillati</taxon>
        <taxon>Actinomycetota</taxon>
        <taxon>Actinomycetes</taxon>
        <taxon>Propionibacteriales</taxon>
        <taxon>Propionibacteriaceae</taxon>
        <taxon>Microlunatus</taxon>
    </lineage>
</organism>
<evidence type="ECO:0000256" key="4">
    <source>
        <dbReference type="ARBA" id="ARBA00022690"/>
    </source>
</evidence>
<evidence type="ECO:0000313" key="9">
    <source>
        <dbReference type="EMBL" id="GAA3605940.1"/>
    </source>
</evidence>
<feature type="region of interest" description="Disordered" evidence="7">
    <location>
        <begin position="28"/>
        <end position="49"/>
    </location>
</feature>
<dbReference type="PROSITE" id="PS51257">
    <property type="entry name" value="PROKAR_LIPOPROTEIN"/>
    <property type="match status" value="1"/>
</dbReference>
<evidence type="ECO:0000256" key="6">
    <source>
        <dbReference type="ARBA" id="ARBA00023157"/>
    </source>
</evidence>
<dbReference type="InterPro" id="IPR023549">
    <property type="entry name" value="Subtilisin_inhibitor"/>
</dbReference>
<comment type="similarity">
    <text evidence="2">Belongs to the protease inhibitor I16 (SSI) family.</text>
</comment>
<dbReference type="InterPro" id="IPR036819">
    <property type="entry name" value="Subtilisin_inhibitor-like_sf"/>
</dbReference>
<evidence type="ECO:0000259" key="8">
    <source>
        <dbReference type="Pfam" id="PF00720"/>
    </source>
</evidence>
<dbReference type="Gene3D" id="3.30.350.10">
    <property type="entry name" value="Subtilisin inhibitor-like"/>
    <property type="match status" value="1"/>
</dbReference>
<keyword evidence="4" id="KW-0646">Protease inhibitor</keyword>
<dbReference type="Pfam" id="PF00720">
    <property type="entry name" value="SSI"/>
    <property type="match status" value="1"/>
</dbReference>
<keyword evidence="6" id="KW-1015">Disulfide bond</keyword>
<evidence type="ECO:0000256" key="1">
    <source>
        <dbReference type="ARBA" id="ARBA00004613"/>
    </source>
</evidence>
<dbReference type="RefSeq" id="WP_344801476.1">
    <property type="nucleotide sequence ID" value="NZ_BAABAB010000005.1"/>
</dbReference>
<keyword evidence="5" id="KW-0722">Serine protease inhibitor</keyword>
<sequence length="156" mass="15731">MKEPVGGRLLGLGATILLLGLLGCRSTASGEPSTPLDTPAPTPATAATAGPTAELTIVVDPGNGAATTTWRLSCDPAGGDHPDPVGACQALEVNGASALPPVPKDRACTMIYGGPERATVTGTMNGAKVKSTFTRTNGCEIDRWSQLVPLLPEPTG</sequence>
<name>A0ABP6ZED8_9ACTN</name>
<feature type="domain" description="Subtilisin inhibitor" evidence="8">
    <location>
        <begin position="55"/>
        <end position="132"/>
    </location>
</feature>